<dbReference type="OrthoDB" id="5459098at2"/>
<dbReference type="RefSeq" id="WP_072697411.1">
    <property type="nucleotide sequence ID" value="NZ_FRDI01000008.1"/>
</dbReference>
<dbReference type="STRING" id="1121455.SAMN02745728_01719"/>
<accession>A0A1M7T8I9</accession>
<protein>
    <submittedName>
        <fullName evidence="1">Uncharacterized protein</fullName>
    </submittedName>
</protein>
<dbReference type="Proteomes" id="UP000186469">
    <property type="component" value="Unassembled WGS sequence"/>
</dbReference>
<name>A0A1M7T8I9_9BACT</name>
<evidence type="ECO:0000313" key="2">
    <source>
        <dbReference type="Proteomes" id="UP000186469"/>
    </source>
</evidence>
<proteinExistence type="predicted"/>
<keyword evidence="2" id="KW-1185">Reference proteome</keyword>
<dbReference type="AlphaFoldDB" id="A0A1M7T8I9"/>
<gene>
    <name evidence="1" type="ORF">SAMN02745728_01719</name>
</gene>
<reference evidence="1 2" key="1">
    <citation type="submission" date="2016-12" db="EMBL/GenBank/DDBJ databases">
        <authorList>
            <person name="Song W.-J."/>
            <person name="Kurnit D.M."/>
        </authorList>
    </citation>
    <scope>NUCLEOTIDE SEQUENCE [LARGE SCALE GENOMIC DNA]</scope>
    <source>
        <strain evidence="1 2">DSM 11393</strain>
    </source>
</reference>
<organism evidence="1 2">
    <name type="scientific">Desulfovibrio litoralis DSM 11393</name>
    <dbReference type="NCBI Taxonomy" id="1121455"/>
    <lineage>
        <taxon>Bacteria</taxon>
        <taxon>Pseudomonadati</taxon>
        <taxon>Thermodesulfobacteriota</taxon>
        <taxon>Desulfovibrionia</taxon>
        <taxon>Desulfovibrionales</taxon>
        <taxon>Desulfovibrionaceae</taxon>
        <taxon>Desulfovibrio</taxon>
    </lineage>
</organism>
<dbReference type="EMBL" id="FRDI01000008">
    <property type="protein sequence ID" value="SHN66992.1"/>
    <property type="molecule type" value="Genomic_DNA"/>
</dbReference>
<sequence>MPKFVPIKPSNVEVLFFYPCPVCREELPVISPANPTMIKCSSCGETFPIVPVDMYNVTYLKLMLSGGPAGIDQDFL</sequence>
<evidence type="ECO:0000313" key="1">
    <source>
        <dbReference type="EMBL" id="SHN66992.1"/>
    </source>
</evidence>